<dbReference type="PANTHER" id="PTHR30433:SF3">
    <property type="entry name" value="MOTILITY PROTEIN A"/>
    <property type="match status" value="1"/>
</dbReference>
<dbReference type="EMBL" id="BMPI01000044">
    <property type="protein sequence ID" value="GGM61073.1"/>
    <property type="molecule type" value="Genomic_DNA"/>
</dbReference>
<comment type="similarity">
    <text evidence="2">Belongs to the MotA family.</text>
</comment>
<name>A0A917U7S8_9ACTN</name>
<feature type="transmembrane region" description="Helical" evidence="8">
    <location>
        <begin position="181"/>
        <end position="201"/>
    </location>
</feature>
<dbReference type="InterPro" id="IPR002898">
    <property type="entry name" value="MotA_ExbB_proton_chnl"/>
</dbReference>
<dbReference type="NCBIfam" id="NF006583">
    <property type="entry name" value="PRK09109.1"/>
    <property type="match status" value="1"/>
</dbReference>
<protein>
    <submittedName>
        <fullName evidence="10">Motility protein A</fullName>
    </submittedName>
</protein>
<evidence type="ECO:0000256" key="7">
    <source>
        <dbReference type="ARBA" id="ARBA00023136"/>
    </source>
</evidence>
<evidence type="ECO:0000256" key="2">
    <source>
        <dbReference type="ARBA" id="ARBA00008038"/>
    </source>
</evidence>
<keyword evidence="7 8" id="KW-0472">Membrane</keyword>
<evidence type="ECO:0000259" key="9">
    <source>
        <dbReference type="Pfam" id="PF01618"/>
    </source>
</evidence>
<keyword evidence="3" id="KW-0813">Transport</keyword>
<evidence type="ECO:0000256" key="6">
    <source>
        <dbReference type="ARBA" id="ARBA00022989"/>
    </source>
</evidence>
<feature type="domain" description="MotA/TolQ/ExbB proton channel" evidence="9">
    <location>
        <begin position="101"/>
        <end position="219"/>
    </location>
</feature>
<feature type="transmembrane region" description="Helical" evidence="8">
    <location>
        <begin position="28"/>
        <end position="49"/>
    </location>
</feature>
<comment type="subcellular location">
    <subcellularLocation>
        <location evidence="1">Cell membrane</location>
        <topology evidence="1">Multi-pass membrane protein</topology>
    </subcellularLocation>
</comment>
<evidence type="ECO:0000256" key="5">
    <source>
        <dbReference type="ARBA" id="ARBA00022692"/>
    </source>
</evidence>
<dbReference type="PROSITE" id="PS01307">
    <property type="entry name" value="MOTA"/>
    <property type="match status" value="1"/>
</dbReference>
<evidence type="ECO:0000256" key="3">
    <source>
        <dbReference type="ARBA" id="ARBA00022448"/>
    </source>
</evidence>
<evidence type="ECO:0000313" key="11">
    <source>
        <dbReference type="Proteomes" id="UP000642070"/>
    </source>
</evidence>
<feature type="transmembrane region" description="Helical" evidence="8">
    <location>
        <begin position="143"/>
        <end position="169"/>
    </location>
</feature>
<keyword evidence="5 8" id="KW-0812">Transmembrane</keyword>
<evidence type="ECO:0000256" key="4">
    <source>
        <dbReference type="ARBA" id="ARBA00022475"/>
    </source>
</evidence>
<dbReference type="GO" id="GO:0071978">
    <property type="term" value="P:bacterial-type flagellum-dependent swarming motility"/>
    <property type="evidence" value="ECO:0007669"/>
    <property type="project" value="InterPro"/>
</dbReference>
<evidence type="ECO:0000313" key="10">
    <source>
        <dbReference type="EMBL" id="GGM61073.1"/>
    </source>
</evidence>
<comment type="caution">
    <text evidence="10">The sequence shown here is derived from an EMBL/GenBank/DDBJ whole genome shotgun (WGS) entry which is preliminary data.</text>
</comment>
<dbReference type="RefSeq" id="WP_190254606.1">
    <property type="nucleotide sequence ID" value="NZ_BMPI01000044.1"/>
</dbReference>
<dbReference type="Pfam" id="PF01618">
    <property type="entry name" value="MotA_ExbB"/>
    <property type="match status" value="1"/>
</dbReference>
<dbReference type="Proteomes" id="UP000642070">
    <property type="component" value="Unassembled WGS sequence"/>
</dbReference>
<gene>
    <name evidence="10" type="ORF">GCM10007977_073280</name>
</gene>
<evidence type="ECO:0000256" key="1">
    <source>
        <dbReference type="ARBA" id="ARBA00004651"/>
    </source>
</evidence>
<keyword evidence="6 8" id="KW-1133">Transmembrane helix</keyword>
<keyword evidence="11" id="KW-1185">Reference proteome</keyword>
<accession>A0A917U7S8</accession>
<dbReference type="GO" id="GO:0005886">
    <property type="term" value="C:plasma membrane"/>
    <property type="evidence" value="ECO:0007669"/>
    <property type="project" value="UniProtKB-SubCell"/>
</dbReference>
<proteinExistence type="inferred from homology"/>
<evidence type="ECO:0000256" key="8">
    <source>
        <dbReference type="SAM" id="Phobius"/>
    </source>
</evidence>
<dbReference type="InterPro" id="IPR000540">
    <property type="entry name" value="Flag_MotA_CS"/>
</dbReference>
<reference evidence="10" key="2">
    <citation type="submission" date="2020-09" db="EMBL/GenBank/DDBJ databases">
        <authorList>
            <person name="Sun Q."/>
            <person name="Ohkuma M."/>
        </authorList>
    </citation>
    <scope>NUCLEOTIDE SEQUENCE</scope>
    <source>
        <strain evidence="10">JCM 19831</strain>
    </source>
</reference>
<reference evidence="10" key="1">
    <citation type="journal article" date="2014" name="Int. J. Syst. Evol. Microbiol.">
        <title>Complete genome sequence of Corynebacterium casei LMG S-19264T (=DSM 44701T), isolated from a smear-ripened cheese.</title>
        <authorList>
            <consortium name="US DOE Joint Genome Institute (JGI-PGF)"/>
            <person name="Walter F."/>
            <person name="Albersmeier A."/>
            <person name="Kalinowski J."/>
            <person name="Ruckert C."/>
        </authorList>
    </citation>
    <scope>NUCLEOTIDE SEQUENCE</scope>
    <source>
        <strain evidence="10">JCM 19831</strain>
    </source>
</reference>
<dbReference type="InterPro" id="IPR047055">
    <property type="entry name" value="MotA-like"/>
</dbReference>
<sequence>MDPATLAGIVLAFVAIFVAMILEGGSPGSIFLLPPLILVFVGTLGAAMAGGMLKDTIGLVDSLKRVLLSKAATADALVDDIVKLAEKARREGLLALEDAMKEVQDPFLKKGLQLAIDGTDSEELAAILEAEVDAKKKADKQAAAIFTAMGGYAPTIGIIGTVLGLIHVLENLSQPEKLGHLIAGAFVATLWGVLSANVLWLPMGAKLKRISEIEISQMELVIAGIINIQAGANPRLVAQKLRSLLPPGSSKQKEAA</sequence>
<dbReference type="PANTHER" id="PTHR30433">
    <property type="entry name" value="CHEMOTAXIS PROTEIN MOTA"/>
    <property type="match status" value="1"/>
</dbReference>
<keyword evidence="4" id="KW-1003">Cell membrane</keyword>
<feature type="transmembrane region" description="Helical" evidence="8">
    <location>
        <begin position="5"/>
        <end position="22"/>
    </location>
</feature>
<dbReference type="AlphaFoldDB" id="A0A917U7S8"/>
<organism evidence="10 11">
    <name type="scientific">Dactylosporangium sucinum</name>
    <dbReference type="NCBI Taxonomy" id="1424081"/>
    <lineage>
        <taxon>Bacteria</taxon>
        <taxon>Bacillati</taxon>
        <taxon>Actinomycetota</taxon>
        <taxon>Actinomycetes</taxon>
        <taxon>Micromonosporales</taxon>
        <taxon>Micromonosporaceae</taxon>
        <taxon>Dactylosporangium</taxon>
    </lineage>
</organism>
<dbReference type="GO" id="GO:0006935">
    <property type="term" value="P:chemotaxis"/>
    <property type="evidence" value="ECO:0007669"/>
    <property type="project" value="InterPro"/>
</dbReference>